<evidence type="ECO:0000313" key="2">
    <source>
        <dbReference type="Proteomes" id="UP000076858"/>
    </source>
</evidence>
<reference evidence="1 2" key="1">
    <citation type="submission" date="2016-03" db="EMBL/GenBank/DDBJ databases">
        <title>EvidentialGene: Evidence-directed Construction of Genes on Genomes.</title>
        <authorList>
            <person name="Gilbert D.G."/>
            <person name="Choi J.-H."/>
            <person name="Mockaitis K."/>
            <person name="Colbourne J."/>
            <person name="Pfrender M."/>
        </authorList>
    </citation>
    <scope>NUCLEOTIDE SEQUENCE [LARGE SCALE GENOMIC DNA]</scope>
    <source>
        <strain evidence="1 2">Xinb3</strain>
        <tissue evidence="1">Complete organism</tissue>
    </source>
</reference>
<comment type="caution">
    <text evidence="1">The sequence shown here is derived from an EMBL/GenBank/DDBJ whole genome shotgun (WGS) entry which is preliminary data.</text>
</comment>
<sequence>MLLLYDPAIFTCGLPVPGICYALMHAIAQQGIRGKMFAKMGNLRSKKKRSAHCLKAQTRQLGCVASQNIRVILFPSLLILNAIFTESNSILKLILLKTDGKWCITSCSTSVDCKEFPHRKKCEQQCIHTVGRTVGRNKIVLMLVSGGFDLRRLCCSSP</sequence>
<protein>
    <submittedName>
        <fullName evidence="1">Uncharacterized protein</fullName>
    </submittedName>
</protein>
<proteinExistence type="predicted"/>
<dbReference type="AlphaFoldDB" id="A0A164NY95"/>
<gene>
    <name evidence="1" type="ORF">APZ42_030237</name>
</gene>
<keyword evidence="2" id="KW-1185">Reference proteome</keyword>
<organism evidence="1 2">
    <name type="scientific">Daphnia magna</name>
    <dbReference type="NCBI Taxonomy" id="35525"/>
    <lineage>
        <taxon>Eukaryota</taxon>
        <taxon>Metazoa</taxon>
        <taxon>Ecdysozoa</taxon>
        <taxon>Arthropoda</taxon>
        <taxon>Crustacea</taxon>
        <taxon>Branchiopoda</taxon>
        <taxon>Diplostraca</taxon>
        <taxon>Cladocera</taxon>
        <taxon>Anomopoda</taxon>
        <taxon>Daphniidae</taxon>
        <taxon>Daphnia</taxon>
    </lineage>
</organism>
<accession>A0A164NY95</accession>
<dbReference type="Proteomes" id="UP000076858">
    <property type="component" value="Unassembled WGS sequence"/>
</dbReference>
<dbReference type="EMBL" id="LRGB01002787">
    <property type="protein sequence ID" value="KZS06346.1"/>
    <property type="molecule type" value="Genomic_DNA"/>
</dbReference>
<evidence type="ECO:0000313" key="1">
    <source>
        <dbReference type="EMBL" id="KZS06346.1"/>
    </source>
</evidence>
<name>A0A164NY95_9CRUS</name>